<evidence type="ECO:0000256" key="1">
    <source>
        <dbReference type="SAM" id="MobiDB-lite"/>
    </source>
</evidence>
<evidence type="ECO:0000313" key="3">
    <source>
        <dbReference type="Proteomes" id="UP000232323"/>
    </source>
</evidence>
<evidence type="ECO:0000313" key="2">
    <source>
        <dbReference type="EMBL" id="GAX75004.1"/>
    </source>
</evidence>
<dbReference type="EMBL" id="BEGY01000010">
    <property type="protein sequence ID" value="GAX75004.1"/>
    <property type="molecule type" value="Genomic_DNA"/>
</dbReference>
<sequence length="783" mass="85625">MPLFKMMAIVVELTQAHVSNILSSQLCLGCMGVFYIVALGILNSQEGMKDCWAKLEKLWSNKKSREFQGSPAAMVPLWSNQRPQDCRKGWHERVILENSDMVQENVGTTAGASVRASANYASTNKNPSADCESPRRGRNPVLDDSACEHAPGGIQLIAPPSGASAEELLTGIVQPVREAIQLQHEDVVPSSYDLEDRFGHREARKAKFSGLSQVGSSAAVLQSQRSCVLHNLYVSKLRKCRVVFKVFNLEPEDIPEYKLKGVSGMLCERFPSWSITSSSVRRGCVILEVEIAERLRGDTSRKVGNSMSHLDCSKEVVSSQASADDDASNLFSRTSASTIGSSMTVSSSEAVDPLELLPEDWLRLIKEDSVDLIDGTFAFMLVRSELIDGTCAFMLLRPELIDGTCAFMLVRPELIDGTCAFMLVGEQMCELRYDAITCMWMSPLSSWERSQAAHLGADTVQLTNVQPDASAFRQLHEADWLSKVCMISGEVASLTLEFSSEEWMHLLVLRMEADPEGIEQASHGDEQRLGLPVMFGNTKSSRLVLEATVQGLPLPVMLRGPVHVGVPSGGAYCKQAHYVHEVDGEVKQSAVLDAAPWISVSRNTIVINEAFEHEGSGQDGVDQDSHGMGAVEVTVDLSSNCQPLGLMRVNLWGGKRLLASKLILVLPAEAESEAVAVVAAELGWVMDTHNRESDLLADLGELLRVSRCNLPQRVAANYNYGVCFNDNKTPEELSTRPSAAYLHGLLDTGHDVVSWCEAAASPAIKALVIRCMNLLKQVLVEME</sequence>
<comment type="caution">
    <text evidence="2">The sequence shown here is derived from an EMBL/GenBank/DDBJ whole genome shotgun (WGS) entry which is preliminary data.</text>
</comment>
<proteinExistence type="predicted"/>
<protein>
    <submittedName>
        <fullName evidence="2">Uncharacterized protein</fullName>
    </submittedName>
</protein>
<keyword evidence="3" id="KW-1185">Reference proteome</keyword>
<feature type="region of interest" description="Disordered" evidence="1">
    <location>
        <begin position="117"/>
        <end position="140"/>
    </location>
</feature>
<dbReference type="Proteomes" id="UP000232323">
    <property type="component" value="Unassembled WGS sequence"/>
</dbReference>
<accession>A0A250WVY9</accession>
<dbReference type="AlphaFoldDB" id="A0A250WVY9"/>
<organism evidence="2 3">
    <name type="scientific">Chlamydomonas eustigma</name>
    <dbReference type="NCBI Taxonomy" id="1157962"/>
    <lineage>
        <taxon>Eukaryota</taxon>
        <taxon>Viridiplantae</taxon>
        <taxon>Chlorophyta</taxon>
        <taxon>core chlorophytes</taxon>
        <taxon>Chlorophyceae</taxon>
        <taxon>CS clade</taxon>
        <taxon>Chlamydomonadales</taxon>
        <taxon>Chlamydomonadaceae</taxon>
        <taxon>Chlamydomonas</taxon>
    </lineage>
</organism>
<gene>
    <name evidence="2" type="ORF">CEUSTIGMA_g2450.t1</name>
</gene>
<name>A0A250WVY9_9CHLO</name>
<reference evidence="2 3" key="1">
    <citation type="submission" date="2017-08" db="EMBL/GenBank/DDBJ databases">
        <title>Acidophilic green algal genome provides insights into adaptation to an acidic environment.</title>
        <authorList>
            <person name="Hirooka S."/>
            <person name="Hirose Y."/>
            <person name="Kanesaki Y."/>
            <person name="Higuchi S."/>
            <person name="Fujiwara T."/>
            <person name="Onuma R."/>
            <person name="Era A."/>
            <person name="Ohbayashi R."/>
            <person name="Uzuka A."/>
            <person name="Nozaki H."/>
            <person name="Yoshikawa H."/>
            <person name="Miyagishima S.Y."/>
        </authorList>
    </citation>
    <scope>NUCLEOTIDE SEQUENCE [LARGE SCALE GENOMIC DNA]</scope>
    <source>
        <strain evidence="2 3">NIES-2499</strain>
    </source>
</reference>